<dbReference type="AlphaFoldDB" id="A0AAV0XKA5"/>
<organism evidence="1 2">
    <name type="scientific">Macrosiphum euphorbiae</name>
    <name type="common">potato aphid</name>
    <dbReference type="NCBI Taxonomy" id="13131"/>
    <lineage>
        <taxon>Eukaryota</taxon>
        <taxon>Metazoa</taxon>
        <taxon>Ecdysozoa</taxon>
        <taxon>Arthropoda</taxon>
        <taxon>Hexapoda</taxon>
        <taxon>Insecta</taxon>
        <taxon>Pterygota</taxon>
        <taxon>Neoptera</taxon>
        <taxon>Paraneoptera</taxon>
        <taxon>Hemiptera</taxon>
        <taxon>Sternorrhyncha</taxon>
        <taxon>Aphidomorpha</taxon>
        <taxon>Aphidoidea</taxon>
        <taxon>Aphididae</taxon>
        <taxon>Macrosiphini</taxon>
        <taxon>Macrosiphum</taxon>
    </lineage>
</organism>
<dbReference type="Proteomes" id="UP001160148">
    <property type="component" value="Unassembled WGS sequence"/>
</dbReference>
<proteinExistence type="predicted"/>
<accession>A0AAV0XKA5</accession>
<dbReference type="EMBL" id="CARXXK010000005">
    <property type="protein sequence ID" value="CAI6367872.1"/>
    <property type="molecule type" value="Genomic_DNA"/>
</dbReference>
<keyword evidence="2" id="KW-1185">Reference proteome</keyword>
<comment type="caution">
    <text evidence="1">The sequence shown here is derived from an EMBL/GenBank/DDBJ whole genome shotgun (WGS) entry which is preliminary data.</text>
</comment>
<gene>
    <name evidence="1" type="ORF">MEUPH1_LOCUS22293</name>
</gene>
<sequence>MSDNSFELPWSADNPLHFGNIPENPVISEIICQLENCLRQREKLSCPSDEIDTRISSVIRHAMDSVKNLMEQNLTPLTDIQKQFLINKSRLFIKDAIKVVEKTLKMQST</sequence>
<name>A0AAV0XKA5_9HEMI</name>
<evidence type="ECO:0000313" key="1">
    <source>
        <dbReference type="EMBL" id="CAI6367872.1"/>
    </source>
</evidence>
<evidence type="ECO:0000313" key="2">
    <source>
        <dbReference type="Proteomes" id="UP001160148"/>
    </source>
</evidence>
<reference evidence="1 2" key="1">
    <citation type="submission" date="2023-01" db="EMBL/GenBank/DDBJ databases">
        <authorList>
            <person name="Whitehead M."/>
        </authorList>
    </citation>
    <scope>NUCLEOTIDE SEQUENCE [LARGE SCALE GENOMIC DNA]</scope>
</reference>
<protein>
    <submittedName>
        <fullName evidence="1">Uncharacterized protein</fullName>
    </submittedName>
</protein>